<organism evidence="2 3">
    <name type="scientific">Zongyangia hominis</name>
    <dbReference type="NCBI Taxonomy" id="2763677"/>
    <lineage>
        <taxon>Bacteria</taxon>
        <taxon>Bacillati</taxon>
        <taxon>Bacillota</taxon>
        <taxon>Clostridia</taxon>
        <taxon>Eubacteriales</taxon>
        <taxon>Oscillospiraceae</taxon>
        <taxon>Zongyangia</taxon>
    </lineage>
</organism>
<sequence length="256" mass="30078">MAQWNPWHGCHKLSPGCRHCYVYRMDAHYNRDSSVVTQTSSSRLPIQRKKNGEYKIPPGEMVYTCFSSDFFVEDADEWRAEAWRMMREREDLHFLMITKRIDRLADCIPEDWGDGYPNVTICCTVENQDRADYRLPLYRAAPIRHKIIVCEPLLERVNLRPYLGDWVEELVAGGESGSDARPCDFDWILDLRGQCIQHEIPFHFKQTGARLIKDGRLYRIRREYQHSQAKKAGIDYPYPMSTKAIGDKDRKRRGDT</sequence>
<evidence type="ECO:0000313" key="2">
    <source>
        <dbReference type="EMBL" id="MBC8570335.1"/>
    </source>
</evidence>
<keyword evidence="3" id="KW-1185">Reference proteome</keyword>
<feature type="region of interest" description="Disordered" evidence="1">
    <location>
        <begin position="236"/>
        <end position="256"/>
    </location>
</feature>
<reference evidence="2" key="1">
    <citation type="submission" date="2020-08" db="EMBL/GenBank/DDBJ databases">
        <title>Genome public.</title>
        <authorList>
            <person name="Liu C."/>
            <person name="Sun Q."/>
        </authorList>
    </citation>
    <scope>NUCLEOTIDE SEQUENCE</scope>
    <source>
        <strain evidence="2">NSJ-54</strain>
    </source>
</reference>
<accession>A0A926E9E2</accession>
<dbReference type="InterPro" id="IPR011101">
    <property type="entry name" value="DUF5131"/>
</dbReference>
<protein>
    <submittedName>
        <fullName evidence="2">DUF5131 family protein</fullName>
    </submittedName>
</protein>
<feature type="compositionally biased region" description="Basic and acidic residues" evidence="1">
    <location>
        <begin position="245"/>
        <end position="256"/>
    </location>
</feature>
<dbReference type="EMBL" id="JACRTC010000003">
    <property type="protein sequence ID" value="MBC8570335.1"/>
    <property type="molecule type" value="Genomic_DNA"/>
</dbReference>
<gene>
    <name evidence="2" type="ORF">H8709_05775</name>
</gene>
<evidence type="ECO:0000313" key="3">
    <source>
        <dbReference type="Proteomes" id="UP000660861"/>
    </source>
</evidence>
<proteinExistence type="predicted"/>
<dbReference type="Proteomes" id="UP000660861">
    <property type="component" value="Unassembled WGS sequence"/>
</dbReference>
<name>A0A926E9E2_9FIRM</name>
<evidence type="ECO:0000256" key="1">
    <source>
        <dbReference type="SAM" id="MobiDB-lite"/>
    </source>
</evidence>
<dbReference type="AlphaFoldDB" id="A0A926E9E2"/>
<dbReference type="RefSeq" id="WP_262397430.1">
    <property type="nucleotide sequence ID" value="NZ_JACRTC010000003.1"/>
</dbReference>
<dbReference type="Pfam" id="PF07505">
    <property type="entry name" value="DUF5131"/>
    <property type="match status" value="1"/>
</dbReference>
<comment type="caution">
    <text evidence="2">The sequence shown here is derived from an EMBL/GenBank/DDBJ whole genome shotgun (WGS) entry which is preliminary data.</text>
</comment>